<evidence type="ECO:0000256" key="4">
    <source>
        <dbReference type="SAM" id="MobiDB-lite"/>
    </source>
</evidence>
<comment type="caution">
    <text evidence="6">The sequence shown here is derived from an EMBL/GenBank/DDBJ whole genome shotgun (WGS) entry which is preliminary data.</text>
</comment>
<feature type="repeat" description="TPR" evidence="3">
    <location>
        <begin position="91"/>
        <end position="124"/>
    </location>
</feature>
<dbReference type="Proteomes" id="UP000033035">
    <property type="component" value="Unassembled WGS sequence"/>
</dbReference>
<dbReference type="PANTHER" id="PTHR44858:SF1">
    <property type="entry name" value="UDP-N-ACETYLGLUCOSAMINE--PEPTIDE N-ACETYLGLUCOSAMINYLTRANSFERASE SPINDLY-RELATED"/>
    <property type="match status" value="1"/>
</dbReference>
<evidence type="ECO:0000256" key="2">
    <source>
        <dbReference type="ARBA" id="ARBA00022803"/>
    </source>
</evidence>
<dbReference type="STRING" id="1203610.HMPREF1536_04658"/>
<dbReference type="AlphaFoldDB" id="A0A0F5IVL5"/>
<feature type="chain" id="PRO_5002488552" evidence="5">
    <location>
        <begin position="20"/>
        <end position="697"/>
    </location>
</feature>
<dbReference type="Pfam" id="PF13414">
    <property type="entry name" value="TPR_11"/>
    <property type="match status" value="1"/>
</dbReference>
<feature type="region of interest" description="Disordered" evidence="4">
    <location>
        <begin position="363"/>
        <end position="390"/>
    </location>
</feature>
<accession>A0A0F5IVL5</accession>
<dbReference type="Pfam" id="PF13181">
    <property type="entry name" value="TPR_8"/>
    <property type="match status" value="2"/>
</dbReference>
<dbReference type="GO" id="GO:0046813">
    <property type="term" value="P:receptor-mediated virion attachment to host cell"/>
    <property type="evidence" value="ECO:0007669"/>
    <property type="project" value="TreeGrafter"/>
</dbReference>
<feature type="signal peptide" evidence="5">
    <location>
        <begin position="1"/>
        <end position="19"/>
    </location>
</feature>
<keyword evidence="1" id="KW-0677">Repeat</keyword>
<dbReference type="PROSITE" id="PS50005">
    <property type="entry name" value="TPR"/>
    <property type="match status" value="7"/>
</dbReference>
<evidence type="ECO:0000313" key="7">
    <source>
        <dbReference type="Proteomes" id="UP000033035"/>
    </source>
</evidence>
<feature type="repeat" description="TPR" evidence="3">
    <location>
        <begin position="619"/>
        <end position="652"/>
    </location>
</feature>
<keyword evidence="5" id="KW-0732">Signal</keyword>
<dbReference type="SMART" id="SM00028">
    <property type="entry name" value="TPR"/>
    <property type="match status" value="12"/>
</dbReference>
<dbReference type="HOGENOM" id="CLU_027125_0_0_10"/>
<dbReference type="EMBL" id="AQHW01000025">
    <property type="protein sequence ID" value="KKB49593.1"/>
    <property type="molecule type" value="Genomic_DNA"/>
</dbReference>
<evidence type="ECO:0000313" key="6">
    <source>
        <dbReference type="EMBL" id="KKB49593.1"/>
    </source>
</evidence>
<proteinExistence type="predicted"/>
<dbReference type="PANTHER" id="PTHR44858">
    <property type="entry name" value="TETRATRICOPEPTIDE REPEAT PROTEIN 6"/>
    <property type="match status" value="1"/>
</dbReference>
<dbReference type="Pfam" id="PF13432">
    <property type="entry name" value="TPR_16"/>
    <property type="match status" value="2"/>
</dbReference>
<feature type="compositionally biased region" description="Low complexity" evidence="4">
    <location>
        <begin position="373"/>
        <end position="382"/>
    </location>
</feature>
<protein>
    <submittedName>
        <fullName evidence="6">Uncharacterized protein</fullName>
    </submittedName>
</protein>
<dbReference type="RefSeq" id="WP_028728198.1">
    <property type="nucleotide sequence ID" value="NZ_AUAE01000027.1"/>
</dbReference>
<dbReference type="Pfam" id="PF00515">
    <property type="entry name" value="TPR_1"/>
    <property type="match status" value="1"/>
</dbReference>
<feature type="repeat" description="TPR" evidence="3">
    <location>
        <begin position="261"/>
        <end position="294"/>
    </location>
</feature>
<evidence type="ECO:0000256" key="3">
    <source>
        <dbReference type="PROSITE-ProRule" id="PRU00339"/>
    </source>
</evidence>
<dbReference type="SUPFAM" id="SSF48452">
    <property type="entry name" value="TPR-like"/>
    <property type="match status" value="3"/>
</dbReference>
<name>A0A0F5IVL5_9BACT</name>
<evidence type="ECO:0000256" key="5">
    <source>
        <dbReference type="SAM" id="SignalP"/>
    </source>
</evidence>
<keyword evidence="2 3" id="KW-0802">TPR repeat</keyword>
<keyword evidence="7" id="KW-1185">Reference proteome</keyword>
<evidence type="ECO:0000256" key="1">
    <source>
        <dbReference type="ARBA" id="ARBA00022737"/>
    </source>
</evidence>
<feature type="repeat" description="TPR" evidence="3">
    <location>
        <begin position="227"/>
        <end position="260"/>
    </location>
</feature>
<reference evidence="6 7" key="1">
    <citation type="submission" date="2013-04" db="EMBL/GenBank/DDBJ databases">
        <title>The Genome Sequence of Parabacteroides gordonii DSM 23371.</title>
        <authorList>
            <consortium name="The Broad Institute Genomics Platform"/>
            <person name="Earl A."/>
            <person name="Ward D."/>
            <person name="Feldgarden M."/>
            <person name="Gevers D."/>
            <person name="Martens E."/>
            <person name="Sakamoto M."/>
            <person name="Benno Y."/>
            <person name="Suzuki N."/>
            <person name="Matsunaga N."/>
            <person name="Koshihara K."/>
            <person name="Seki M."/>
            <person name="Komiya H."/>
            <person name="Walker B."/>
            <person name="Young S."/>
            <person name="Zeng Q."/>
            <person name="Gargeya S."/>
            <person name="Fitzgerald M."/>
            <person name="Haas B."/>
            <person name="Abouelleil A."/>
            <person name="Allen A.W."/>
            <person name="Alvarado L."/>
            <person name="Arachchi H.M."/>
            <person name="Berlin A.M."/>
            <person name="Chapman S.B."/>
            <person name="Gainer-Dewar J."/>
            <person name="Goldberg J."/>
            <person name="Griggs A."/>
            <person name="Gujja S."/>
            <person name="Hansen M."/>
            <person name="Howarth C."/>
            <person name="Imamovic A."/>
            <person name="Ireland A."/>
            <person name="Larimer J."/>
            <person name="McCowan C."/>
            <person name="Murphy C."/>
            <person name="Pearson M."/>
            <person name="Poon T.W."/>
            <person name="Priest M."/>
            <person name="Roberts A."/>
            <person name="Saif S."/>
            <person name="Shea T."/>
            <person name="Sisk P."/>
            <person name="Sykes S."/>
            <person name="Wortman J."/>
            <person name="Nusbaum C."/>
            <person name="Birren B."/>
        </authorList>
    </citation>
    <scope>NUCLEOTIDE SEQUENCE [LARGE SCALE GENOMIC DNA]</scope>
    <source>
        <strain evidence="6 7">MS-1</strain>
    </source>
</reference>
<organism evidence="6 7">
    <name type="scientific">Parabacteroides gordonii MS-1 = DSM 23371</name>
    <dbReference type="NCBI Taxonomy" id="1203610"/>
    <lineage>
        <taxon>Bacteria</taxon>
        <taxon>Pseudomonadati</taxon>
        <taxon>Bacteroidota</taxon>
        <taxon>Bacteroidia</taxon>
        <taxon>Bacteroidales</taxon>
        <taxon>Tannerellaceae</taxon>
        <taxon>Parabacteroides</taxon>
    </lineage>
</organism>
<feature type="repeat" description="TPR" evidence="3">
    <location>
        <begin position="502"/>
        <end position="535"/>
    </location>
</feature>
<sequence>MKKAILFFILQICSLSLVAQINTDRVLAIGRNALYFEDYVLSIQYFNQVIKAKPWLAEPYFYRAVAKVNLDDYKGAEEDCTLCLQRNPFLVQAYYARGIARQSQEKYAEAINDYDKGLEFKPEDRQMLVNKAVANIQRKDYDEAEKTFDVLMKAHPKYSMNYLTRGAMYSEKGDTVKALADYNMAIEMDPYYAPAYGNRAILLYQTNDLKDALADLNEAIKLNTREGGYYINRGLVRYQMNDLRGAMADYDQVISMDKNNLIARFNRGLLRYQVGDNNRAIEDFDVVIQLEPDNYMAYYNRALLRFETGDYRGAVSDYDVVLGQYPNFTPGYYSRSEAKRKMNDVVGADRDYWAAIEMENNAKKDRQAGGQTGTATAANNNDENTREKSDKNISKFNRLVVYDKDEERRNKYQSDVRGRVQDRNVRVDLEPQFVLTYYEKIDPIKKIVYYDKMIEEFNARMVLSRKLRITNEEAALTEDQIAVHFESINDFSAKIETRSSNADAYFGRAVDYMLVQDFTEAIKDFNKVVELDPTYTMAYFNRAVVRYKQLVYDMSQASSTDDLSASMGSMNFNIGKNQSLSRTPSDPASANVKENKRAYEHEMITRDYDMVIRLNPGFVYAYFNRGNLRCVQRDFRAAIQDYNEAIKRDPDFAEAYFNRGLARLSLGDANQGIADLSKAGELGIINAYSIIKRMTSN</sequence>
<feature type="repeat" description="TPR" evidence="3">
    <location>
        <begin position="159"/>
        <end position="192"/>
    </location>
</feature>
<dbReference type="PATRIC" id="fig|1203610.3.peg.4749"/>
<dbReference type="InterPro" id="IPR019734">
    <property type="entry name" value="TPR_rpt"/>
</dbReference>
<feature type="repeat" description="TPR" evidence="3">
    <location>
        <begin position="193"/>
        <end position="226"/>
    </location>
</feature>
<dbReference type="InterPro" id="IPR011990">
    <property type="entry name" value="TPR-like_helical_dom_sf"/>
</dbReference>
<dbReference type="GO" id="GO:0009279">
    <property type="term" value="C:cell outer membrane"/>
    <property type="evidence" value="ECO:0007669"/>
    <property type="project" value="TreeGrafter"/>
</dbReference>
<gene>
    <name evidence="6" type="ORF">HMPREF1536_04658</name>
</gene>
<dbReference type="InterPro" id="IPR050498">
    <property type="entry name" value="Ycf3"/>
</dbReference>
<dbReference type="Gene3D" id="1.25.40.10">
    <property type="entry name" value="Tetratricopeptide repeat domain"/>
    <property type="match status" value="5"/>
</dbReference>